<protein>
    <recommendedName>
        <fullName evidence="7">Type II secretion system protein GspF domain-containing protein</fullName>
    </recommendedName>
</protein>
<evidence type="ECO:0000313" key="9">
    <source>
        <dbReference type="Proteomes" id="UP001157091"/>
    </source>
</evidence>
<keyword evidence="5 6" id="KW-0472">Membrane</keyword>
<keyword evidence="9" id="KW-1185">Reference proteome</keyword>
<gene>
    <name evidence="8" type="ORF">GCM10025864_44040</name>
</gene>
<evidence type="ECO:0000256" key="4">
    <source>
        <dbReference type="ARBA" id="ARBA00022989"/>
    </source>
</evidence>
<dbReference type="EMBL" id="BSUK01000001">
    <property type="protein sequence ID" value="GMA26645.1"/>
    <property type="molecule type" value="Genomic_DNA"/>
</dbReference>
<evidence type="ECO:0000256" key="1">
    <source>
        <dbReference type="ARBA" id="ARBA00004651"/>
    </source>
</evidence>
<feature type="transmembrane region" description="Helical" evidence="6">
    <location>
        <begin position="149"/>
        <end position="170"/>
    </location>
</feature>
<dbReference type="Pfam" id="PF00482">
    <property type="entry name" value="T2SSF"/>
    <property type="match status" value="1"/>
</dbReference>
<dbReference type="Proteomes" id="UP001157091">
    <property type="component" value="Unassembled WGS sequence"/>
</dbReference>
<accession>A0ABQ6I7X5</accession>
<dbReference type="PANTHER" id="PTHR35007:SF3">
    <property type="entry name" value="POSSIBLE CONSERVED ALANINE RICH MEMBRANE PROTEIN"/>
    <property type="match status" value="1"/>
</dbReference>
<dbReference type="PANTHER" id="PTHR35007">
    <property type="entry name" value="INTEGRAL MEMBRANE PROTEIN-RELATED"/>
    <property type="match status" value="1"/>
</dbReference>
<reference evidence="9" key="1">
    <citation type="journal article" date="2019" name="Int. J. Syst. Evol. Microbiol.">
        <title>The Global Catalogue of Microorganisms (GCM) 10K type strain sequencing project: providing services to taxonomists for standard genome sequencing and annotation.</title>
        <authorList>
            <consortium name="The Broad Institute Genomics Platform"/>
            <consortium name="The Broad Institute Genome Sequencing Center for Infectious Disease"/>
            <person name="Wu L."/>
            <person name="Ma J."/>
        </authorList>
    </citation>
    <scope>NUCLEOTIDE SEQUENCE [LARGE SCALE GENOMIC DNA]</scope>
    <source>
        <strain evidence="9">NBRC 106348</strain>
    </source>
</reference>
<sequence length="183" mass="19870">MALREVWPEVVDNLASGVRAGLSLPEAVAQLGERGPVELRPQFRAFASDFRASGRFSECLDALKARLADPVGDRIVEALRMTRDVGGTDLGRLLRTLSTFLREDARTRGELEARQSWTINAARLAVAGPWVVLALLATRPETAQAYDSVAGVAVLGLGAACCAVAYRLMIRIGRLPEETRVLR</sequence>
<name>A0ABQ6I7X5_9MICO</name>
<keyword evidence="3 6" id="KW-0812">Transmembrane</keyword>
<evidence type="ECO:0000256" key="5">
    <source>
        <dbReference type="ARBA" id="ARBA00023136"/>
    </source>
</evidence>
<organism evidence="8 9">
    <name type="scientific">Luteimicrobium album</name>
    <dbReference type="NCBI Taxonomy" id="1054550"/>
    <lineage>
        <taxon>Bacteria</taxon>
        <taxon>Bacillati</taxon>
        <taxon>Actinomycetota</taxon>
        <taxon>Actinomycetes</taxon>
        <taxon>Micrococcales</taxon>
        <taxon>Luteimicrobium</taxon>
    </lineage>
</organism>
<evidence type="ECO:0000256" key="3">
    <source>
        <dbReference type="ARBA" id="ARBA00022692"/>
    </source>
</evidence>
<evidence type="ECO:0000256" key="2">
    <source>
        <dbReference type="ARBA" id="ARBA00022475"/>
    </source>
</evidence>
<feature type="domain" description="Type II secretion system protein GspF" evidence="7">
    <location>
        <begin position="12"/>
        <end position="136"/>
    </location>
</feature>
<evidence type="ECO:0000313" key="8">
    <source>
        <dbReference type="EMBL" id="GMA26645.1"/>
    </source>
</evidence>
<keyword evidence="2" id="KW-1003">Cell membrane</keyword>
<keyword evidence="4 6" id="KW-1133">Transmembrane helix</keyword>
<comment type="subcellular location">
    <subcellularLocation>
        <location evidence="1">Cell membrane</location>
        <topology evidence="1">Multi-pass membrane protein</topology>
    </subcellularLocation>
</comment>
<proteinExistence type="predicted"/>
<evidence type="ECO:0000256" key="6">
    <source>
        <dbReference type="SAM" id="Phobius"/>
    </source>
</evidence>
<dbReference type="InterPro" id="IPR018076">
    <property type="entry name" value="T2SS_GspF_dom"/>
</dbReference>
<comment type="caution">
    <text evidence="8">The sequence shown here is derived from an EMBL/GenBank/DDBJ whole genome shotgun (WGS) entry which is preliminary data.</text>
</comment>
<evidence type="ECO:0000259" key="7">
    <source>
        <dbReference type="Pfam" id="PF00482"/>
    </source>
</evidence>
<feature type="transmembrane region" description="Helical" evidence="6">
    <location>
        <begin position="117"/>
        <end position="137"/>
    </location>
</feature>